<comment type="catalytic activity">
    <reaction evidence="16 18">
        <text>2-(2-carboxy-4-methylthiazol-5-yl)ethyl phosphate + 4-amino-2-methyl-5-(diphosphooxymethyl)pyrimidine + 2 H(+) = thiamine phosphate + CO2 + diphosphate</text>
        <dbReference type="Rhea" id="RHEA:47848"/>
        <dbReference type="ChEBI" id="CHEBI:15378"/>
        <dbReference type="ChEBI" id="CHEBI:16526"/>
        <dbReference type="ChEBI" id="CHEBI:33019"/>
        <dbReference type="ChEBI" id="CHEBI:37575"/>
        <dbReference type="ChEBI" id="CHEBI:57841"/>
        <dbReference type="ChEBI" id="CHEBI:62890"/>
        <dbReference type="EC" id="2.5.1.3"/>
    </reaction>
</comment>
<dbReference type="HAMAP" id="MF_00097">
    <property type="entry name" value="TMP_synthase"/>
    <property type="match status" value="1"/>
</dbReference>
<keyword evidence="8 18" id="KW-0479">Metal-binding</keyword>
<dbReference type="eggNOG" id="COG0351">
    <property type="taxonomic scope" value="Bacteria"/>
</dbReference>
<feature type="binding site" evidence="18">
    <location>
        <position position="85"/>
    </location>
    <ligand>
        <name>Mg(2+)</name>
        <dbReference type="ChEBI" id="CHEBI:18420"/>
    </ligand>
</feature>
<dbReference type="GO" id="GO:0005829">
    <property type="term" value="C:cytosol"/>
    <property type="evidence" value="ECO:0007669"/>
    <property type="project" value="TreeGrafter"/>
</dbReference>
<dbReference type="UniPathway" id="UPA00060">
    <property type="reaction ID" value="UER00138"/>
</dbReference>
<dbReference type="Gene3D" id="3.40.1190.20">
    <property type="match status" value="1"/>
</dbReference>
<dbReference type="STRING" id="445975.COLSTE_01682"/>
<keyword evidence="7 18" id="KW-0808">Transferase</keyword>
<comment type="catalytic activity">
    <reaction evidence="2">
        <text>4-amino-2-methyl-5-(phosphooxymethyl)pyrimidine + ATP = 4-amino-2-methyl-5-(diphosphooxymethyl)pyrimidine + ADP</text>
        <dbReference type="Rhea" id="RHEA:19893"/>
        <dbReference type="ChEBI" id="CHEBI:30616"/>
        <dbReference type="ChEBI" id="CHEBI:57841"/>
        <dbReference type="ChEBI" id="CHEBI:58354"/>
        <dbReference type="ChEBI" id="CHEBI:456216"/>
        <dbReference type="EC" id="2.7.4.7"/>
    </reaction>
</comment>
<accession>B6GC63</accession>
<evidence type="ECO:0000259" key="19">
    <source>
        <dbReference type="Pfam" id="PF02581"/>
    </source>
</evidence>
<comment type="similarity">
    <text evidence="18">Belongs to the thiamine-phosphate synthase family.</text>
</comment>
<feature type="binding site" evidence="18">
    <location>
        <begin position="33"/>
        <end position="37"/>
    </location>
    <ligand>
        <name>4-amino-2-methyl-5-(diphosphooxymethyl)pyrimidine</name>
        <dbReference type="ChEBI" id="CHEBI:57841"/>
    </ligand>
</feature>
<dbReference type="InterPro" id="IPR036206">
    <property type="entry name" value="ThiamineP_synth_sf"/>
</dbReference>
<dbReference type="Pfam" id="PF08543">
    <property type="entry name" value="Phos_pyr_kin"/>
    <property type="match status" value="1"/>
</dbReference>
<dbReference type="FunFam" id="3.20.20.70:FF:000096">
    <property type="entry name" value="Thiamine-phosphate synthase"/>
    <property type="match status" value="1"/>
</dbReference>
<dbReference type="eggNOG" id="COG0352">
    <property type="taxonomic scope" value="Bacteria"/>
</dbReference>
<reference evidence="21 22" key="1">
    <citation type="submission" date="2008-10" db="EMBL/GenBank/DDBJ databases">
        <title>Draft genome sequence of Collinsella stercoris (DSM 13279).</title>
        <authorList>
            <person name="Sudarsanam P."/>
            <person name="Ley R."/>
            <person name="Guruge J."/>
            <person name="Turnbaugh P.J."/>
            <person name="Mahowald M."/>
            <person name="Liep D."/>
            <person name="Gordon J."/>
        </authorList>
    </citation>
    <scope>NUCLEOTIDE SEQUENCE [LARGE SCALE GENOMIC DNA]</scope>
    <source>
        <strain evidence="21 22">DSM 13279</strain>
    </source>
</reference>
<evidence type="ECO:0000256" key="8">
    <source>
        <dbReference type="ARBA" id="ARBA00022723"/>
    </source>
</evidence>
<comment type="cofactor">
    <cofactor evidence="18">
        <name>Mg(2+)</name>
        <dbReference type="ChEBI" id="CHEBI:18420"/>
    </cofactor>
    <text evidence="18">Binds 1 Mg(2+) ion per subunit.</text>
</comment>
<protein>
    <recommendedName>
        <fullName evidence="18">Thiamine-phosphate synthase</fullName>
        <shortName evidence="18">TP synthase</shortName>
        <shortName evidence="18">TPS</shortName>
        <ecNumber evidence="18">2.5.1.3</ecNumber>
    </recommendedName>
    <alternativeName>
        <fullName evidence="18">Thiamine-phosphate pyrophosphorylase</fullName>
        <shortName evidence="18">TMP pyrophosphorylase</shortName>
        <shortName evidence="18">TMP-PPase</shortName>
    </alternativeName>
</protein>
<evidence type="ECO:0000256" key="12">
    <source>
        <dbReference type="ARBA" id="ARBA00022842"/>
    </source>
</evidence>
<proteinExistence type="inferred from homology"/>
<dbReference type="EC" id="2.5.1.3" evidence="18"/>
<evidence type="ECO:0000256" key="17">
    <source>
        <dbReference type="ARBA" id="ARBA00047883"/>
    </source>
</evidence>
<dbReference type="PANTHER" id="PTHR20858:SF17">
    <property type="entry name" value="HYDROXYMETHYLPYRIMIDINE_PHOSPHOMETHYLPYRIMIDINE KINASE THI20-RELATED"/>
    <property type="match status" value="1"/>
</dbReference>
<evidence type="ECO:0000256" key="9">
    <source>
        <dbReference type="ARBA" id="ARBA00022741"/>
    </source>
</evidence>
<feature type="binding site" evidence="18">
    <location>
        <position position="104"/>
    </location>
    <ligand>
        <name>4-amino-2-methyl-5-(diphosphooxymethyl)pyrimidine</name>
        <dbReference type="ChEBI" id="CHEBI:57841"/>
    </ligand>
</feature>
<evidence type="ECO:0000256" key="1">
    <source>
        <dbReference type="ARBA" id="ARBA00000151"/>
    </source>
</evidence>
<dbReference type="GO" id="GO:0009228">
    <property type="term" value="P:thiamine biosynthetic process"/>
    <property type="evidence" value="ECO:0007669"/>
    <property type="project" value="UniProtKB-KW"/>
</dbReference>
<dbReference type="EMBL" id="ABXJ01000091">
    <property type="protein sequence ID" value="EEA90129.1"/>
    <property type="molecule type" value="Genomic_DNA"/>
</dbReference>
<keyword evidence="13 18" id="KW-0784">Thiamine biosynthesis</keyword>
<dbReference type="PANTHER" id="PTHR20858">
    <property type="entry name" value="PHOSPHOMETHYLPYRIMIDINE KINASE"/>
    <property type="match status" value="1"/>
</dbReference>
<comment type="catalytic activity">
    <reaction evidence="15 18">
        <text>4-methyl-5-(2-phosphooxyethyl)-thiazole + 4-amino-2-methyl-5-(diphosphooxymethyl)pyrimidine + H(+) = thiamine phosphate + diphosphate</text>
        <dbReference type="Rhea" id="RHEA:22328"/>
        <dbReference type="ChEBI" id="CHEBI:15378"/>
        <dbReference type="ChEBI" id="CHEBI:33019"/>
        <dbReference type="ChEBI" id="CHEBI:37575"/>
        <dbReference type="ChEBI" id="CHEBI:57841"/>
        <dbReference type="ChEBI" id="CHEBI:58296"/>
        <dbReference type="EC" id="2.5.1.3"/>
    </reaction>
</comment>
<evidence type="ECO:0000256" key="11">
    <source>
        <dbReference type="ARBA" id="ARBA00022840"/>
    </source>
</evidence>
<dbReference type="HOGENOM" id="CLU_020520_5_2_11"/>
<dbReference type="GO" id="GO:0004789">
    <property type="term" value="F:thiamine-phosphate diphosphorylase activity"/>
    <property type="evidence" value="ECO:0007669"/>
    <property type="project" value="UniProtKB-UniRule"/>
</dbReference>
<dbReference type="InterPro" id="IPR013785">
    <property type="entry name" value="Aldolase_TIM"/>
</dbReference>
<feature type="domain" description="Thiamine phosphate synthase/TenI" evidence="19">
    <location>
        <begin position="3"/>
        <end position="183"/>
    </location>
</feature>
<dbReference type="GO" id="GO:0008902">
    <property type="term" value="F:hydroxymethylpyrimidine kinase activity"/>
    <property type="evidence" value="ECO:0007669"/>
    <property type="project" value="UniProtKB-EC"/>
</dbReference>
<keyword evidence="22" id="KW-1185">Reference proteome</keyword>
<feature type="binding site" evidence="18">
    <location>
        <position position="66"/>
    </location>
    <ligand>
        <name>Mg(2+)</name>
        <dbReference type="ChEBI" id="CHEBI:18420"/>
    </ligand>
</feature>
<reference evidence="21 22" key="2">
    <citation type="submission" date="2008-10" db="EMBL/GenBank/DDBJ databases">
        <authorList>
            <person name="Fulton L."/>
            <person name="Clifton S."/>
            <person name="Fulton B."/>
            <person name="Xu J."/>
            <person name="Minx P."/>
            <person name="Pepin K.H."/>
            <person name="Johnson M."/>
            <person name="Thiruvilangam P."/>
            <person name="Bhonagiri V."/>
            <person name="Nash W.E."/>
            <person name="Mardis E.R."/>
            <person name="Wilson R.K."/>
        </authorList>
    </citation>
    <scope>NUCLEOTIDE SEQUENCE [LARGE SCALE GENOMIC DNA]</scope>
    <source>
        <strain evidence="21 22">DSM 13279</strain>
    </source>
</reference>
<keyword evidence="11" id="KW-0067">ATP-binding</keyword>
<dbReference type="SUPFAM" id="SSF51391">
    <property type="entry name" value="Thiamin phosphate synthase"/>
    <property type="match status" value="1"/>
</dbReference>
<comment type="pathway">
    <text evidence="6 18">Cofactor biosynthesis; thiamine diphosphate biosynthesis; thiamine phosphate from 4-amino-2-methyl-5-diphosphomethylpyrimidine and 4-methyl-5-(2-phosphoethyl)-thiazole: step 1/1.</text>
</comment>
<feature type="binding site" evidence="18">
    <location>
        <position position="65"/>
    </location>
    <ligand>
        <name>4-amino-2-methyl-5-(diphosphooxymethyl)pyrimidine</name>
        <dbReference type="ChEBI" id="CHEBI:57841"/>
    </ligand>
</feature>
<evidence type="ECO:0000256" key="18">
    <source>
        <dbReference type="HAMAP-Rule" id="MF_00097"/>
    </source>
</evidence>
<comment type="catalytic activity">
    <reaction evidence="1">
        <text>4-amino-5-hydroxymethyl-2-methylpyrimidine + ATP = 4-amino-2-methyl-5-(phosphooxymethyl)pyrimidine + ADP + H(+)</text>
        <dbReference type="Rhea" id="RHEA:23096"/>
        <dbReference type="ChEBI" id="CHEBI:15378"/>
        <dbReference type="ChEBI" id="CHEBI:16892"/>
        <dbReference type="ChEBI" id="CHEBI:30616"/>
        <dbReference type="ChEBI" id="CHEBI:58354"/>
        <dbReference type="ChEBI" id="CHEBI:456216"/>
        <dbReference type="EC" id="2.7.1.49"/>
    </reaction>
</comment>
<comment type="function">
    <text evidence="3 18">Condenses 4-methyl-5-(beta-hydroxyethyl)thiazole monophosphate (THZ-P) and 2-methyl-4-amino-5-hydroxymethyl pyrimidine pyrophosphate (HMP-PP) to form thiamine monophosphate (TMP).</text>
</comment>
<feature type="domain" description="Pyridoxamine kinase/Phosphomethylpyrimidine kinase" evidence="20">
    <location>
        <begin position="231"/>
        <end position="484"/>
    </location>
</feature>
<dbReference type="InterPro" id="IPR022998">
    <property type="entry name" value="ThiamineP_synth_TenI"/>
</dbReference>
<feature type="binding site" evidence="18">
    <location>
        <position position="133"/>
    </location>
    <ligand>
        <name>4-amino-2-methyl-5-(diphosphooxymethyl)pyrimidine</name>
        <dbReference type="ChEBI" id="CHEBI:57841"/>
    </ligand>
</feature>
<keyword evidence="14" id="KW-0511">Multifunctional enzyme</keyword>
<dbReference type="FunFam" id="3.40.1190.20:FF:000003">
    <property type="entry name" value="Phosphomethylpyrimidine kinase ThiD"/>
    <property type="match status" value="1"/>
</dbReference>
<dbReference type="CDD" id="cd01169">
    <property type="entry name" value="HMPP_kinase"/>
    <property type="match status" value="1"/>
</dbReference>
<keyword evidence="10 21" id="KW-0418">Kinase</keyword>
<dbReference type="InterPro" id="IPR034291">
    <property type="entry name" value="TMP_synthase"/>
</dbReference>
<dbReference type="Proteomes" id="UP000003560">
    <property type="component" value="Unassembled WGS sequence"/>
</dbReference>
<dbReference type="NCBIfam" id="TIGR00693">
    <property type="entry name" value="thiE"/>
    <property type="match status" value="1"/>
</dbReference>
<evidence type="ECO:0000259" key="20">
    <source>
        <dbReference type="Pfam" id="PF08543"/>
    </source>
</evidence>
<name>B6GC63_9ACTN</name>
<dbReference type="InterPro" id="IPR013749">
    <property type="entry name" value="PM/HMP-P_kinase-1"/>
</dbReference>
<comment type="function">
    <text evidence="4">Catalyzes the phosphorylation of hydroxymethylpyrimidine phosphate (HMP-P) to HMP-PP, and of HMP to HMP-P.</text>
</comment>
<dbReference type="Pfam" id="PF02581">
    <property type="entry name" value="TMP-TENI"/>
    <property type="match status" value="1"/>
</dbReference>
<evidence type="ECO:0000256" key="6">
    <source>
        <dbReference type="ARBA" id="ARBA00005165"/>
    </source>
</evidence>
<evidence type="ECO:0000256" key="13">
    <source>
        <dbReference type="ARBA" id="ARBA00022977"/>
    </source>
</evidence>
<comment type="pathway">
    <text evidence="5">Cofactor biosynthesis; thiamine diphosphate biosynthesis; 4-amino-2-methyl-5-diphosphomethylpyrimidine from 5-amino-1-(5-phospho-D-ribosyl)imidazole: step 3/3.</text>
</comment>
<dbReference type="InterPro" id="IPR004399">
    <property type="entry name" value="HMP/HMP-P_kinase_dom"/>
</dbReference>
<dbReference type="GO" id="GO:0009229">
    <property type="term" value="P:thiamine diphosphate biosynthetic process"/>
    <property type="evidence" value="ECO:0007669"/>
    <property type="project" value="UniProtKB-UniRule"/>
</dbReference>
<evidence type="ECO:0000313" key="21">
    <source>
        <dbReference type="EMBL" id="EEA90129.1"/>
    </source>
</evidence>
<dbReference type="GO" id="GO:0005524">
    <property type="term" value="F:ATP binding"/>
    <property type="evidence" value="ECO:0007669"/>
    <property type="project" value="UniProtKB-KW"/>
</dbReference>
<evidence type="ECO:0000256" key="5">
    <source>
        <dbReference type="ARBA" id="ARBA00004769"/>
    </source>
</evidence>
<feature type="binding site" evidence="18">
    <location>
        <begin position="130"/>
        <end position="132"/>
    </location>
    <ligand>
        <name>2-[(2R,5Z)-2-carboxy-4-methylthiazol-5(2H)-ylidene]ethyl phosphate</name>
        <dbReference type="ChEBI" id="CHEBI:62899"/>
    </ligand>
</feature>
<keyword evidence="9" id="KW-0547">Nucleotide-binding</keyword>
<evidence type="ECO:0000256" key="15">
    <source>
        <dbReference type="ARBA" id="ARBA00047334"/>
    </source>
</evidence>
<dbReference type="GO" id="GO:0008972">
    <property type="term" value="F:phosphomethylpyrimidine kinase activity"/>
    <property type="evidence" value="ECO:0007669"/>
    <property type="project" value="UniProtKB-EC"/>
</dbReference>
<gene>
    <name evidence="21" type="primary">thiD</name>
    <name evidence="18" type="synonym">thiE</name>
    <name evidence="21" type="ORF">COLSTE_01682</name>
</gene>
<organism evidence="21 22">
    <name type="scientific">Collinsella stercoris DSM 13279</name>
    <dbReference type="NCBI Taxonomy" id="445975"/>
    <lineage>
        <taxon>Bacteria</taxon>
        <taxon>Bacillati</taxon>
        <taxon>Actinomycetota</taxon>
        <taxon>Coriobacteriia</taxon>
        <taxon>Coriobacteriales</taxon>
        <taxon>Coriobacteriaceae</taxon>
        <taxon>Collinsella</taxon>
    </lineage>
</organism>
<evidence type="ECO:0000256" key="10">
    <source>
        <dbReference type="ARBA" id="ARBA00022777"/>
    </source>
</evidence>
<comment type="catalytic activity">
    <reaction evidence="17 18">
        <text>2-[(2R,5Z)-2-carboxy-4-methylthiazol-5(2H)-ylidene]ethyl phosphate + 4-amino-2-methyl-5-(diphosphooxymethyl)pyrimidine + 2 H(+) = thiamine phosphate + CO2 + diphosphate</text>
        <dbReference type="Rhea" id="RHEA:47844"/>
        <dbReference type="ChEBI" id="CHEBI:15378"/>
        <dbReference type="ChEBI" id="CHEBI:16526"/>
        <dbReference type="ChEBI" id="CHEBI:33019"/>
        <dbReference type="ChEBI" id="CHEBI:37575"/>
        <dbReference type="ChEBI" id="CHEBI:57841"/>
        <dbReference type="ChEBI" id="CHEBI:62899"/>
        <dbReference type="EC" id="2.5.1.3"/>
    </reaction>
</comment>
<comment type="caution">
    <text evidence="21">The sequence shown here is derived from an EMBL/GenBank/DDBJ whole genome shotgun (WGS) entry which is preliminary data.</text>
</comment>
<evidence type="ECO:0000256" key="3">
    <source>
        <dbReference type="ARBA" id="ARBA00003814"/>
    </source>
</evidence>
<dbReference type="GO" id="GO:0000287">
    <property type="term" value="F:magnesium ion binding"/>
    <property type="evidence" value="ECO:0007669"/>
    <property type="project" value="UniProtKB-UniRule"/>
</dbReference>
<dbReference type="NCBIfam" id="TIGR00097">
    <property type="entry name" value="HMP-P_kinase"/>
    <property type="match status" value="1"/>
</dbReference>
<feature type="binding site" evidence="18">
    <location>
        <begin position="180"/>
        <end position="181"/>
    </location>
    <ligand>
        <name>2-[(2R,5Z)-2-carboxy-4-methylthiazol-5(2H)-ylidene]ethyl phosphate</name>
        <dbReference type="ChEBI" id="CHEBI:62899"/>
    </ligand>
</feature>
<evidence type="ECO:0000256" key="14">
    <source>
        <dbReference type="ARBA" id="ARBA00023268"/>
    </source>
</evidence>
<evidence type="ECO:0000256" key="4">
    <source>
        <dbReference type="ARBA" id="ARBA00003848"/>
    </source>
</evidence>
<sequence length="497" mass="51114">MRLYAVTDRAWLNGRTLPELVADAIAGGATFIQLREKHATHDEIVALARELMPICHAAGVPFVIDDEVEIAREVGADGVHVGQSDTACADARRLLGDGAIIGVSVQTVEEARAAQAAGADYLGVGALIPTPTKPDAVDVTSEELARICRAVDIPVVGIGGLRVETLDVLANSGVDGAAVVSALFAADDAQAAARSLRARLDEMLGGGESAFPALPPACAALPAVLAIAGSDSSGGAGIQADIKTVAAHGLFAETAVTALTAQNTMGVRNVLEATPTFIAEQIDAIFEDIPPAAIKIGMCPSAPVIEAVADALTRWSATNIVLDPVMVATSGARLIAEDAVHALEDRLIPLARLITPNMPEAEVLAGFEVRDEKDQERAAVALADRFGCAVLVKGGHGVHDANDVLALPPTETADVGAGVRTTWLRSPRVDTENTHGTGCTLSSAIACGLARGLGLEESVAAAKSYLMGALEAGLNLGAGSGPIDHMWAYRPHQKVPV</sequence>
<dbReference type="CDD" id="cd00564">
    <property type="entry name" value="TMP_TenI"/>
    <property type="match status" value="1"/>
</dbReference>
<dbReference type="SUPFAM" id="SSF53613">
    <property type="entry name" value="Ribokinase-like"/>
    <property type="match status" value="1"/>
</dbReference>
<dbReference type="AlphaFoldDB" id="B6GC63"/>
<keyword evidence="12 18" id="KW-0460">Magnesium</keyword>
<feature type="binding site" evidence="18">
    <location>
        <position position="160"/>
    </location>
    <ligand>
        <name>2-[(2R,5Z)-2-carboxy-4-methylthiazol-5(2H)-ylidene]ethyl phosphate</name>
        <dbReference type="ChEBI" id="CHEBI:62899"/>
    </ligand>
</feature>
<evidence type="ECO:0000256" key="16">
    <source>
        <dbReference type="ARBA" id="ARBA00047851"/>
    </source>
</evidence>
<evidence type="ECO:0000256" key="7">
    <source>
        <dbReference type="ARBA" id="ARBA00022679"/>
    </source>
</evidence>
<evidence type="ECO:0000256" key="2">
    <source>
        <dbReference type="ARBA" id="ARBA00000565"/>
    </source>
</evidence>
<dbReference type="InterPro" id="IPR029056">
    <property type="entry name" value="Ribokinase-like"/>
</dbReference>
<dbReference type="Gene3D" id="3.20.20.70">
    <property type="entry name" value="Aldolase class I"/>
    <property type="match status" value="1"/>
</dbReference>
<evidence type="ECO:0000313" key="22">
    <source>
        <dbReference type="Proteomes" id="UP000003560"/>
    </source>
</evidence>
<dbReference type="OrthoDB" id="34166at2"/>